<reference evidence="3 4" key="1">
    <citation type="journal article" date="2019" name="PLoS Negl. Trop. Dis.">
        <title>Revisiting the worldwide diversity of Leptospira species in the environment.</title>
        <authorList>
            <person name="Vincent A.T."/>
            <person name="Schiettekatte O."/>
            <person name="Bourhy P."/>
            <person name="Veyrier F.J."/>
            <person name="Picardeau M."/>
        </authorList>
    </citation>
    <scope>NUCLEOTIDE SEQUENCE [LARGE SCALE GENOMIC DNA]</scope>
    <source>
        <strain evidence="3 4">201702444</strain>
    </source>
</reference>
<dbReference type="InterPro" id="IPR029058">
    <property type="entry name" value="AB_hydrolase_fold"/>
</dbReference>
<dbReference type="OrthoDB" id="9787933at2"/>
<gene>
    <name evidence="3" type="ORF">EHQ76_19955</name>
</gene>
<evidence type="ECO:0000256" key="1">
    <source>
        <dbReference type="SAM" id="SignalP"/>
    </source>
</evidence>
<sequence>MKRMFLFFALFNLIAISSIWAKPASKTIVYQEGETTLEGYIAYPDLDSKKKVPGVLVVHDWMGLSENSKMRADKLAGLGYVALAVDIYGKGVRPKAMEEAAKLANSYKQDRKLMRARILAALETLKSQPEVDTNLIAAIGYCFGGTVALELARSGAPVQGTVSFHGGLATPNVEDAKNIKGKVLALHGADDPFVKKEEVETFQDEMRKAGVDWQFISYGGAVHSFTIKDAGNDNSKGAAYNPKADRRSWNELLSFFREVFPKSRE</sequence>
<dbReference type="SUPFAM" id="SSF53474">
    <property type="entry name" value="alpha/beta-Hydrolases"/>
    <property type="match status" value="1"/>
</dbReference>
<dbReference type="InterPro" id="IPR002925">
    <property type="entry name" value="Dienelactn_hydro"/>
</dbReference>
<organism evidence="3 4">
    <name type="scientific">Leptospira barantonii</name>
    <dbReference type="NCBI Taxonomy" id="2023184"/>
    <lineage>
        <taxon>Bacteria</taxon>
        <taxon>Pseudomonadati</taxon>
        <taxon>Spirochaetota</taxon>
        <taxon>Spirochaetia</taxon>
        <taxon>Leptospirales</taxon>
        <taxon>Leptospiraceae</taxon>
        <taxon>Leptospira</taxon>
    </lineage>
</organism>
<protein>
    <submittedName>
        <fullName evidence="3">Dienelactone hydrolase family protein</fullName>
    </submittedName>
</protein>
<dbReference type="RefSeq" id="WP_135672578.1">
    <property type="nucleotide sequence ID" value="NZ_RQGN01000106.1"/>
</dbReference>
<dbReference type="InterPro" id="IPR050261">
    <property type="entry name" value="FrsA_esterase"/>
</dbReference>
<dbReference type="Gene3D" id="3.40.50.1820">
    <property type="entry name" value="alpha/beta hydrolase"/>
    <property type="match status" value="1"/>
</dbReference>
<feature type="chain" id="PRO_5022825446" evidence="1">
    <location>
        <begin position="22"/>
        <end position="265"/>
    </location>
</feature>
<feature type="signal peptide" evidence="1">
    <location>
        <begin position="1"/>
        <end position="21"/>
    </location>
</feature>
<dbReference type="EMBL" id="RQGN01000106">
    <property type="protein sequence ID" value="TGL92497.1"/>
    <property type="molecule type" value="Genomic_DNA"/>
</dbReference>
<name>A0A5F2AXF7_9LEPT</name>
<dbReference type="GO" id="GO:0016787">
    <property type="term" value="F:hydrolase activity"/>
    <property type="evidence" value="ECO:0007669"/>
    <property type="project" value="UniProtKB-KW"/>
</dbReference>
<evidence type="ECO:0000259" key="2">
    <source>
        <dbReference type="Pfam" id="PF01738"/>
    </source>
</evidence>
<feature type="domain" description="Dienelactone hydrolase" evidence="2">
    <location>
        <begin position="38"/>
        <end position="259"/>
    </location>
</feature>
<dbReference type="Pfam" id="PF01738">
    <property type="entry name" value="DLH"/>
    <property type="match status" value="1"/>
</dbReference>
<dbReference type="AlphaFoldDB" id="A0A5F2AXF7"/>
<evidence type="ECO:0000313" key="3">
    <source>
        <dbReference type="EMBL" id="TGL92497.1"/>
    </source>
</evidence>
<proteinExistence type="predicted"/>
<dbReference type="Proteomes" id="UP000298429">
    <property type="component" value="Unassembled WGS sequence"/>
</dbReference>
<dbReference type="PANTHER" id="PTHR22946:SF0">
    <property type="entry name" value="DIENELACTONE HYDROLASE DOMAIN-CONTAINING PROTEIN"/>
    <property type="match status" value="1"/>
</dbReference>
<keyword evidence="3" id="KW-0378">Hydrolase</keyword>
<comment type="caution">
    <text evidence="3">The sequence shown here is derived from an EMBL/GenBank/DDBJ whole genome shotgun (WGS) entry which is preliminary data.</text>
</comment>
<dbReference type="PANTHER" id="PTHR22946">
    <property type="entry name" value="DIENELACTONE HYDROLASE DOMAIN-CONTAINING PROTEIN-RELATED"/>
    <property type="match status" value="1"/>
</dbReference>
<accession>A0A5F2AXF7</accession>
<evidence type="ECO:0000313" key="4">
    <source>
        <dbReference type="Proteomes" id="UP000298429"/>
    </source>
</evidence>
<keyword evidence="1" id="KW-0732">Signal</keyword>